<dbReference type="HOGENOM" id="CLU_3077278_0_0_11"/>
<feature type="region of interest" description="Disordered" evidence="1">
    <location>
        <begin position="30"/>
        <end position="52"/>
    </location>
</feature>
<reference evidence="2 3" key="1">
    <citation type="journal article" date="2013" name="Genome Announc.">
        <title>Complete Genome Sequence of the Probiotic Bifidobacterium thermophilum Strain RBL67.</title>
        <authorList>
            <person name="Jans C."/>
            <person name="Lacroix C."/>
            <person name="Follador R."/>
            <person name="Stevens M.J."/>
        </authorList>
    </citation>
    <scope>NUCLEOTIDE SEQUENCE [LARGE SCALE GENOMIC DNA]</scope>
    <source>
        <strain evidence="2 3">RBL67</strain>
    </source>
</reference>
<dbReference type="PATRIC" id="fig|1254439.12.peg.1750"/>
<name>M4RET0_9BIFI</name>
<protein>
    <submittedName>
        <fullName evidence="2">Uncharacterized protein</fullName>
    </submittedName>
</protein>
<organism evidence="2 3">
    <name type="scientific">Bifidobacterium thermophilum RBL67</name>
    <dbReference type="NCBI Taxonomy" id="1254439"/>
    <lineage>
        <taxon>Bacteria</taxon>
        <taxon>Bacillati</taxon>
        <taxon>Actinomycetota</taxon>
        <taxon>Actinomycetes</taxon>
        <taxon>Bifidobacteriales</taxon>
        <taxon>Bifidobacteriaceae</taxon>
        <taxon>Bifidobacterium</taxon>
    </lineage>
</organism>
<evidence type="ECO:0000256" key="1">
    <source>
        <dbReference type="SAM" id="MobiDB-lite"/>
    </source>
</evidence>
<dbReference type="Proteomes" id="UP000011835">
    <property type="component" value="Chromosome"/>
</dbReference>
<dbReference type="EMBL" id="CP004346">
    <property type="protein sequence ID" value="AGH42025.1"/>
    <property type="molecule type" value="Genomic_DNA"/>
</dbReference>
<dbReference type="KEGG" id="btp:D805_1758"/>
<keyword evidence="3" id="KW-1185">Reference proteome</keyword>
<dbReference type="AlphaFoldDB" id="M4RET0"/>
<sequence>MHDAVFRVSFFGSDRAQTRLRAGFAYKPPFAETSRDDQTRAEKGTPGELSLW</sequence>
<proteinExistence type="predicted"/>
<gene>
    <name evidence="2" type="ORF">D805_1758</name>
</gene>
<accession>M4RET0</accession>
<feature type="compositionally biased region" description="Basic and acidic residues" evidence="1">
    <location>
        <begin position="33"/>
        <end position="45"/>
    </location>
</feature>
<evidence type="ECO:0000313" key="3">
    <source>
        <dbReference type="Proteomes" id="UP000011835"/>
    </source>
</evidence>
<evidence type="ECO:0000313" key="2">
    <source>
        <dbReference type="EMBL" id="AGH42025.1"/>
    </source>
</evidence>